<evidence type="ECO:0000259" key="13">
    <source>
        <dbReference type="Pfam" id="PF11527"/>
    </source>
</evidence>
<keyword evidence="14" id="KW-1185">Reference proteome</keyword>
<evidence type="ECO:0000256" key="4">
    <source>
        <dbReference type="ARBA" id="ARBA00009880"/>
    </source>
</evidence>
<sequence>MYRRSQNASRHIVDLADAFVAMSAEENLMQGISGGSGDDATFDEVIGYIEDLLMEEEFQMTQKNFLEKYWYLFEPVEENKLIYKDIFDEYNQIIESFIESNLKKAIPHFSMDSLLHQLNEKRSELDGEVFEILATFTDFLAFKEMFLDYRALKEGRVQDLSSGISITSVKSINLNDENQVE</sequence>
<dbReference type="InterPro" id="IPR038849">
    <property type="entry name" value="ARL2BP"/>
</dbReference>
<keyword evidence="7 12" id="KW-0969">Cilium</keyword>
<protein>
    <recommendedName>
        <fullName evidence="5 12">ADP-ribosylation factor-like protein 2-binding protein</fullName>
        <shortName evidence="12">ARF-like 2-binding protein</shortName>
    </recommendedName>
</protein>
<dbReference type="GO" id="GO:0051457">
    <property type="term" value="P:maintenance of protein location in nucleus"/>
    <property type="evidence" value="ECO:0007669"/>
    <property type="project" value="TreeGrafter"/>
</dbReference>
<evidence type="ECO:0000313" key="14">
    <source>
        <dbReference type="Proteomes" id="UP000694920"/>
    </source>
</evidence>
<dbReference type="Proteomes" id="UP000694920">
    <property type="component" value="Unplaced"/>
</dbReference>
<comment type="similarity">
    <text evidence="4 12">Belongs to the ARL2BP family.</text>
</comment>
<name>A0AAJ7BR56_CEPCN</name>
<evidence type="ECO:0000256" key="7">
    <source>
        <dbReference type="ARBA" id="ARBA00023069"/>
    </source>
</evidence>
<keyword evidence="9 12" id="KW-0206">Cytoskeleton</keyword>
<dbReference type="GO" id="GO:0005758">
    <property type="term" value="C:mitochondrial intermembrane space"/>
    <property type="evidence" value="ECO:0007669"/>
    <property type="project" value="UniProtKB-SubCell"/>
</dbReference>
<evidence type="ECO:0000256" key="6">
    <source>
        <dbReference type="ARBA" id="ARBA00022490"/>
    </source>
</evidence>
<keyword evidence="6 12" id="KW-0963">Cytoplasm</keyword>
<dbReference type="Gene3D" id="1.20.1520.10">
    <property type="entry name" value="ADP-ribosylation factor-like 2-binding protein, domain"/>
    <property type="match status" value="1"/>
</dbReference>
<dbReference type="AlphaFoldDB" id="A0AAJ7BR56"/>
<dbReference type="InterPro" id="IPR023379">
    <property type="entry name" value="BART_dom"/>
</dbReference>
<accession>A0AAJ7BR56</accession>
<organism evidence="14 15">
    <name type="scientific">Cephus cinctus</name>
    <name type="common">Wheat stem sawfly</name>
    <dbReference type="NCBI Taxonomy" id="211228"/>
    <lineage>
        <taxon>Eukaryota</taxon>
        <taxon>Metazoa</taxon>
        <taxon>Ecdysozoa</taxon>
        <taxon>Arthropoda</taxon>
        <taxon>Hexapoda</taxon>
        <taxon>Insecta</taxon>
        <taxon>Pterygota</taxon>
        <taxon>Neoptera</taxon>
        <taxon>Endopterygota</taxon>
        <taxon>Hymenoptera</taxon>
        <taxon>Cephoidea</taxon>
        <taxon>Cephidae</taxon>
        <taxon>Cephus</taxon>
    </lineage>
</organism>
<dbReference type="GO" id="GO:0005634">
    <property type="term" value="C:nucleus"/>
    <property type="evidence" value="ECO:0007669"/>
    <property type="project" value="UniProtKB-SubCell"/>
</dbReference>
<dbReference type="GO" id="GO:0005929">
    <property type="term" value="C:cilium"/>
    <property type="evidence" value="ECO:0007669"/>
    <property type="project" value="UniProtKB-UniRule"/>
</dbReference>
<keyword evidence="10 12" id="KW-0539">Nucleus</keyword>
<dbReference type="KEGG" id="ccin:107266422"/>
<dbReference type="GeneID" id="107266422"/>
<reference evidence="15" key="1">
    <citation type="submission" date="2025-08" db="UniProtKB">
        <authorList>
            <consortium name="RefSeq"/>
        </authorList>
    </citation>
    <scope>IDENTIFICATION</scope>
</reference>
<dbReference type="Pfam" id="PF11527">
    <property type="entry name" value="ARL2_Bind_BART"/>
    <property type="match status" value="1"/>
</dbReference>
<comment type="function">
    <text evidence="12">Plays a role as an effector of the ADP-ribosylation factor-like protein 2, ARL2.</text>
</comment>
<proteinExistence type="inferred from homology"/>
<dbReference type="InterPro" id="IPR042541">
    <property type="entry name" value="BART_sf"/>
</dbReference>
<evidence type="ECO:0000256" key="9">
    <source>
        <dbReference type="ARBA" id="ARBA00023212"/>
    </source>
</evidence>
<dbReference type="PANTHER" id="PTHR15487:SF4">
    <property type="entry name" value="ADP-RIBOSYLATION FACTOR-LIKE PROTEIN 2-BINDING PROTEIN"/>
    <property type="match status" value="1"/>
</dbReference>
<feature type="domain" description="BART" evidence="13">
    <location>
        <begin position="42"/>
        <end position="154"/>
    </location>
</feature>
<evidence type="ECO:0000256" key="12">
    <source>
        <dbReference type="RuleBase" id="RU367099"/>
    </source>
</evidence>
<keyword evidence="11 12" id="KW-0966">Cell projection</keyword>
<evidence type="ECO:0000256" key="2">
    <source>
        <dbReference type="ARBA" id="ARBA00004123"/>
    </source>
</evidence>
<evidence type="ECO:0000256" key="8">
    <source>
        <dbReference type="ARBA" id="ARBA00023128"/>
    </source>
</evidence>
<gene>
    <name evidence="15" type="primary">LOC107266422</name>
</gene>
<dbReference type="PANTHER" id="PTHR15487">
    <property type="entry name" value="ADP-RIBOSYLATION FACTOR-LIKE PROTEIN 2-BINDING PROTEIN"/>
    <property type="match status" value="1"/>
</dbReference>
<evidence type="ECO:0000256" key="11">
    <source>
        <dbReference type="ARBA" id="ARBA00023273"/>
    </source>
</evidence>
<evidence type="ECO:0000256" key="3">
    <source>
        <dbReference type="ARBA" id="ARBA00004300"/>
    </source>
</evidence>
<comment type="subcellular location">
    <subcellularLocation>
        <location evidence="1 12">Cytoplasm</location>
        <location evidence="1 12">Cytoskeleton</location>
        <location evidence="1 12">Cilium basal body</location>
    </subcellularLocation>
    <subcellularLocation>
        <location evidence="3 12">Cytoplasm</location>
        <location evidence="3 12">Cytoskeleton</location>
        <location evidence="3 12">Microtubule organizing center</location>
        <location evidence="3 12">Centrosome</location>
    </subcellularLocation>
    <subcellularLocation>
        <location evidence="12">Cytoplasm</location>
    </subcellularLocation>
    <subcellularLocation>
        <location evidence="2 12">Nucleus</location>
    </subcellularLocation>
    <subcellularLocation>
        <location evidence="12">Mitochondrion intermembrane space</location>
    </subcellularLocation>
</comment>
<dbReference type="GO" id="GO:0005813">
    <property type="term" value="C:centrosome"/>
    <property type="evidence" value="ECO:0007669"/>
    <property type="project" value="UniProtKB-SubCell"/>
</dbReference>
<keyword evidence="8 12" id="KW-0496">Mitochondrion</keyword>
<evidence type="ECO:0000313" key="15">
    <source>
        <dbReference type="RefSeq" id="XP_015592369.1"/>
    </source>
</evidence>
<evidence type="ECO:0000256" key="1">
    <source>
        <dbReference type="ARBA" id="ARBA00004120"/>
    </source>
</evidence>
<evidence type="ECO:0000256" key="5">
    <source>
        <dbReference type="ARBA" id="ARBA00014849"/>
    </source>
</evidence>
<dbReference type="RefSeq" id="XP_015592369.1">
    <property type="nucleotide sequence ID" value="XM_015736883.2"/>
</dbReference>
<evidence type="ECO:0000256" key="10">
    <source>
        <dbReference type="ARBA" id="ARBA00023242"/>
    </source>
</evidence>